<dbReference type="InterPro" id="IPR008271">
    <property type="entry name" value="Ser/Thr_kinase_AS"/>
</dbReference>
<evidence type="ECO:0000256" key="6">
    <source>
        <dbReference type="PROSITE-ProRule" id="PRU10141"/>
    </source>
</evidence>
<dbReference type="GO" id="GO:0004703">
    <property type="term" value="F:G protein-coupled receptor kinase activity"/>
    <property type="evidence" value="ECO:0007669"/>
    <property type="project" value="TreeGrafter"/>
</dbReference>
<protein>
    <submittedName>
        <fullName evidence="10">Kinase-like protein</fullName>
    </submittedName>
</protein>
<dbReference type="GO" id="GO:0007186">
    <property type="term" value="P:G protein-coupled receptor signaling pathway"/>
    <property type="evidence" value="ECO:0007669"/>
    <property type="project" value="TreeGrafter"/>
</dbReference>
<organism evidence="10 11">
    <name type="scientific">Sanghuangporus baumii</name>
    <name type="common">Phellinus baumii</name>
    <dbReference type="NCBI Taxonomy" id="108892"/>
    <lineage>
        <taxon>Eukaryota</taxon>
        <taxon>Fungi</taxon>
        <taxon>Dikarya</taxon>
        <taxon>Basidiomycota</taxon>
        <taxon>Agaricomycotina</taxon>
        <taxon>Agaricomycetes</taxon>
        <taxon>Hymenochaetales</taxon>
        <taxon>Hymenochaetaceae</taxon>
        <taxon>Sanghuangporus</taxon>
    </lineage>
</organism>
<dbReference type="PROSITE" id="PS51285">
    <property type="entry name" value="AGC_KINASE_CTER"/>
    <property type="match status" value="1"/>
</dbReference>
<dbReference type="Gene3D" id="3.30.200.20">
    <property type="entry name" value="Phosphorylase Kinase, domain 1"/>
    <property type="match status" value="1"/>
</dbReference>
<dbReference type="GO" id="GO:0005524">
    <property type="term" value="F:ATP binding"/>
    <property type="evidence" value="ECO:0007669"/>
    <property type="project" value="UniProtKB-UniRule"/>
</dbReference>
<feature type="region of interest" description="Disordered" evidence="7">
    <location>
        <begin position="402"/>
        <end position="475"/>
    </location>
</feature>
<dbReference type="PANTHER" id="PTHR24355:SF30">
    <property type="entry name" value="SERINE_THREONINE-PROTEIN KINASE 32B ISOFORM X1"/>
    <property type="match status" value="1"/>
</dbReference>
<dbReference type="PROSITE" id="PS50011">
    <property type="entry name" value="PROTEIN_KINASE_DOM"/>
    <property type="match status" value="1"/>
</dbReference>
<feature type="compositionally biased region" description="Low complexity" evidence="7">
    <location>
        <begin position="457"/>
        <end position="475"/>
    </location>
</feature>
<reference evidence="10" key="1">
    <citation type="submission" date="2016-06" db="EMBL/GenBank/DDBJ databases">
        <title>Draft Genome sequence of the fungus Inonotus baumii.</title>
        <authorList>
            <person name="Zhu H."/>
            <person name="Lin W."/>
        </authorList>
    </citation>
    <scope>NUCLEOTIDE SEQUENCE</scope>
    <source>
        <strain evidence="10">821</strain>
    </source>
</reference>
<keyword evidence="4 10" id="KW-0418">Kinase</keyword>
<feature type="binding site" evidence="6">
    <location>
        <position position="83"/>
    </location>
    <ligand>
        <name>ATP</name>
        <dbReference type="ChEBI" id="CHEBI:30616"/>
    </ligand>
</feature>
<dbReference type="OrthoDB" id="354826at2759"/>
<evidence type="ECO:0000256" key="1">
    <source>
        <dbReference type="ARBA" id="ARBA00022527"/>
    </source>
</evidence>
<dbReference type="GO" id="GO:0001664">
    <property type="term" value="F:G protein-coupled receptor binding"/>
    <property type="evidence" value="ECO:0007669"/>
    <property type="project" value="TreeGrafter"/>
</dbReference>
<evidence type="ECO:0000256" key="3">
    <source>
        <dbReference type="ARBA" id="ARBA00022741"/>
    </source>
</evidence>
<dbReference type="PROSITE" id="PS00108">
    <property type="entry name" value="PROTEIN_KINASE_ST"/>
    <property type="match status" value="1"/>
</dbReference>
<evidence type="ECO:0000259" key="8">
    <source>
        <dbReference type="PROSITE" id="PS50011"/>
    </source>
</evidence>
<evidence type="ECO:0000259" key="9">
    <source>
        <dbReference type="PROSITE" id="PS51285"/>
    </source>
</evidence>
<evidence type="ECO:0000313" key="11">
    <source>
        <dbReference type="Proteomes" id="UP000757232"/>
    </source>
</evidence>
<keyword evidence="3 6" id="KW-0547">Nucleotide-binding</keyword>
<dbReference type="GO" id="GO:0009966">
    <property type="term" value="P:regulation of signal transduction"/>
    <property type="evidence" value="ECO:0007669"/>
    <property type="project" value="TreeGrafter"/>
</dbReference>
<dbReference type="PROSITE" id="PS00107">
    <property type="entry name" value="PROTEIN_KINASE_ATP"/>
    <property type="match status" value="1"/>
</dbReference>
<dbReference type="InterPro" id="IPR000719">
    <property type="entry name" value="Prot_kinase_dom"/>
</dbReference>
<sequence>MREDKKCAEKSTVQEVPVLSLLTIDNDDDDMGSGILCCLPDPVDFDADVNLFHFELHRAIGKGAFGKVRVVEHKKTKKLFALKYINKAQCVKQKAVPNIIQERQLLEEVEHPFIVNLRYAFQDDQNCFFALDLMLGGDLRFHLERKGIIEEPAVRFWVAELSSALSYLHKQRIIHRDIKPDNILLDIMGHAHITDFNVAIHYSTTRLHTSVAGSLAYMAPEVCGRKGYSWQADWWSLGICAYELLFGRRPFEGRTSDSLTTAICREHLRFPDRDRARQTVSEEGLSALKQFLERNTKKRLGCRMEGQNIEGVRSHPWFSTLDWEVLEDKDAQPPFVPDMRKANFDITHELDEFLMVEKPLTATKRKQNIDYDKLAPEYRQLEEQFTNFDYTKPKRMSYYPHNQPIMVPTPHGDGEPSLEISRTSSQSQHSHTLVVGVTTAGSASRPGSNEHERDRQSNANAGAGPGSGPSSLALPQEPDRAVVRIPHSGVGVSAGGDGGAIGGIGEALAGPDDIVQAVPRRSAGSARSARSTSARPGAVTAVVAGAV</sequence>
<keyword evidence="2" id="KW-0808">Transferase</keyword>
<dbReference type="InterPro" id="IPR000961">
    <property type="entry name" value="AGC-kinase_C"/>
</dbReference>
<accession>A0A9Q5I5C7</accession>
<proteinExistence type="predicted"/>
<name>A0A9Q5I5C7_SANBA</name>
<evidence type="ECO:0000256" key="2">
    <source>
        <dbReference type="ARBA" id="ARBA00022679"/>
    </source>
</evidence>
<dbReference type="FunFam" id="3.30.200.20:FF:000354">
    <property type="entry name" value="AGC/YANK protein kinase"/>
    <property type="match status" value="1"/>
</dbReference>
<keyword evidence="11" id="KW-1185">Reference proteome</keyword>
<evidence type="ECO:0000256" key="7">
    <source>
        <dbReference type="SAM" id="MobiDB-lite"/>
    </source>
</evidence>
<dbReference type="Proteomes" id="UP000757232">
    <property type="component" value="Unassembled WGS sequence"/>
</dbReference>
<dbReference type="SUPFAM" id="SSF56112">
    <property type="entry name" value="Protein kinase-like (PK-like)"/>
    <property type="match status" value="1"/>
</dbReference>
<dbReference type="SMART" id="SM00220">
    <property type="entry name" value="S_TKc"/>
    <property type="match status" value="1"/>
</dbReference>
<dbReference type="PANTHER" id="PTHR24355">
    <property type="entry name" value="G PROTEIN-COUPLED RECEPTOR KINASE/RIBOSOMAL PROTEIN S6 KINASE"/>
    <property type="match status" value="1"/>
</dbReference>
<keyword evidence="1" id="KW-0723">Serine/threonine-protein kinase</keyword>
<dbReference type="AlphaFoldDB" id="A0A9Q5I5C7"/>
<gene>
    <name evidence="10" type="ORF">A7U60_g732</name>
</gene>
<feature type="compositionally biased region" description="Low complexity" evidence="7">
    <location>
        <begin position="423"/>
        <end position="432"/>
    </location>
</feature>
<dbReference type="FunFam" id="1.10.510.10:FF:000469">
    <property type="entry name" value="Serine/threonine-protein kinase 32B"/>
    <property type="match status" value="1"/>
</dbReference>
<dbReference type="CDD" id="cd05578">
    <property type="entry name" value="STKc_Yank1"/>
    <property type="match status" value="1"/>
</dbReference>
<dbReference type="EMBL" id="LNZH02000047">
    <property type="protein sequence ID" value="OCB91963.1"/>
    <property type="molecule type" value="Genomic_DNA"/>
</dbReference>
<keyword evidence="5 6" id="KW-0067">ATP-binding</keyword>
<dbReference type="InterPro" id="IPR011009">
    <property type="entry name" value="Kinase-like_dom_sf"/>
</dbReference>
<dbReference type="Gene3D" id="1.10.510.10">
    <property type="entry name" value="Transferase(Phosphotransferase) domain 1"/>
    <property type="match status" value="1"/>
</dbReference>
<feature type="domain" description="AGC-kinase C-terminal" evidence="9">
    <location>
        <begin position="319"/>
        <end position="400"/>
    </location>
</feature>
<dbReference type="InterPro" id="IPR017441">
    <property type="entry name" value="Protein_kinase_ATP_BS"/>
</dbReference>
<evidence type="ECO:0000313" key="10">
    <source>
        <dbReference type="EMBL" id="OCB91963.1"/>
    </source>
</evidence>
<evidence type="ECO:0000256" key="4">
    <source>
        <dbReference type="ARBA" id="ARBA00022777"/>
    </source>
</evidence>
<comment type="caution">
    <text evidence="10">The sequence shown here is derived from an EMBL/GenBank/DDBJ whole genome shotgun (WGS) entry which is preliminary data.</text>
</comment>
<evidence type="ECO:0000256" key="5">
    <source>
        <dbReference type="ARBA" id="ARBA00022840"/>
    </source>
</evidence>
<dbReference type="Pfam" id="PF00069">
    <property type="entry name" value="Pkinase"/>
    <property type="match status" value="1"/>
</dbReference>
<feature type="domain" description="Protein kinase" evidence="8">
    <location>
        <begin position="54"/>
        <end position="318"/>
    </location>
</feature>